<feature type="region of interest" description="Disordered" evidence="2">
    <location>
        <begin position="765"/>
        <end position="791"/>
    </location>
</feature>
<reference evidence="3" key="1">
    <citation type="submission" date="2022-07" db="EMBL/GenBank/DDBJ databases">
        <title>Evaluation of T. orientalis genome assembly methods using nanopore sequencing and analysis of variation between genomes.</title>
        <authorList>
            <person name="Yam J."/>
            <person name="Micallef M.L."/>
            <person name="Liu M."/>
            <person name="Djordjevic S.P."/>
            <person name="Bogema D.R."/>
            <person name="Jenkins C."/>
        </authorList>
    </citation>
    <scope>NUCLEOTIDE SEQUENCE</scope>
    <source>
        <strain evidence="3">Fish Creek</strain>
    </source>
</reference>
<evidence type="ECO:0000256" key="2">
    <source>
        <dbReference type="SAM" id="MobiDB-lite"/>
    </source>
</evidence>
<organism evidence="3 4">
    <name type="scientific">Theileria orientalis</name>
    <dbReference type="NCBI Taxonomy" id="68886"/>
    <lineage>
        <taxon>Eukaryota</taxon>
        <taxon>Sar</taxon>
        <taxon>Alveolata</taxon>
        <taxon>Apicomplexa</taxon>
        <taxon>Aconoidasida</taxon>
        <taxon>Piroplasmida</taxon>
        <taxon>Theileriidae</taxon>
        <taxon>Theileria</taxon>
    </lineage>
</organism>
<name>A0A976M608_THEOR</name>
<proteinExistence type="predicted"/>
<sequence>MNRCKIASKCITKIAKRSISAGVEVEYRSIAESVNDEVNKIVSLWGMRNIRIKPSKYIEDDLMLKLAAKQLGQTEVDQLMSLSPENKNGKWPNPMTSTKIIYEESINKDINYTDNDIWLGYSKYMSFFNIALGYKSKNVENLIDEYEKGRERLSRKLNVVESQGKGINEMDLGELREEVRRNEETDNYTIFVFPYLRKTSKAIVETLSKGKRLLSGRDFRSLVYTSGSTGSSRMLRFMSTLMNETIRSTGPETPIHSVESYAWPWMSKSEKDTKLNYSLPLLLDGLSSSSVIRYTVDNESKIYDYIMNGLKALDAKIQEATTTNGEAAGTTAISGGTTNFSTSMDELVNYDNMVLEKVLSLLIIKRNLDQLRNDQIRTFSDFVCDRLHRIKPKILANLAYSLGHSKNLDEFWMFMISKQIQLLINTNTSGSEDAPESSNEDWNFDVDDVAAILDAYSTAGLEDYNFYSSVCSYIKDKFHSYSLHHKSIIIRSLAAVRHRDVDLISDFIESLKDYTKELIGTITSTGTNSSSGSNSHTGNSTIKGGSSSTRNNKVKTHLIKPIDSYMVATGIVSVCDLDYRVDEIDSLWQVLTYKVKDSSFDICAISWLPIATIIYPSLVSLTEFLPVWAKHVNYTINKLRSRAFMMTIQRRQLLLRHAFNLGILPSEYMSTKCKKYIDEICDKNYIKCKEDYMPESSTFHLEVCACLRALGVTHQREINILPFVMDIVISAEKAAGIKSKNASEAERETDSARCGNIPVEGDKETFPLRYNRNSPNHRKHKEEVYTLVPEE</sequence>
<feature type="compositionally biased region" description="Low complexity" evidence="2">
    <location>
        <begin position="525"/>
        <end position="542"/>
    </location>
</feature>
<gene>
    <name evidence="3" type="ORF">MACJ_002442</name>
</gene>
<feature type="region of interest" description="Disordered" evidence="2">
    <location>
        <begin position="525"/>
        <end position="550"/>
    </location>
</feature>
<feature type="coiled-coil region" evidence="1">
    <location>
        <begin position="136"/>
        <end position="163"/>
    </location>
</feature>
<accession>A0A976M608</accession>
<dbReference type="AlphaFoldDB" id="A0A976M608"/>
<evidence type="ECO:0000313" key="4">
    <source>
        <dbReference type="Proteomes" id="UP000244803"/>
    </source>
</evidence>
<dbReference type="Proteomes" id="UP000244803">
    <property type="component" value="Chromosome 3"/>
</dbReference>
<dbReference type="EMBL" id="CP056066">
    <property type="protein sequence ID" value="UKJ89194.2"/>
    <property type="molecule type" value="Genomic_DNA"/>
</dbReference>
<evidence type="ECO:0000256" key="1">
    <source>
        <dbReference type="SAM" id="Coils"/>
    </source>
</evidence>
<protein>
    <submittedName>
        <fullName evidence="3">Uncharacterized protein</fullName>
    </submittedName>
</protein>
<dbReference type="OrthoDB" id="365359at2759"/>
<evidence type="ECO:0000313" key="3">
    <source>
        <dbReference type="EMBL" id="UKJ89194.2"/>
    </source>
</evidence>
<keyword evidence="1" id="KW-0175">Coiled coil</keyword>